<dbReference type="AlphaFoldDB" id="A0A542E3C1"/>
<sequence>MDPTTPPRTTLARYGERLAERYLRERGLTVLARNWRCAAGELDIVALDGDCLVVCEVKTRRTTVFGSPVEAVTLAKLARLRRLAAAWMTEHDTHVADVRIDVIGILRPRRGECRLQHLVGVVP</sequence>
<keyword evidence="3" id="KW-0378">Hydrolase</keyword>
<evidence type="ECO:0000256" key="2">
    <source>
        <dbReference type="HAMAP-Rule" id="MF_00048"/>
    </source>
</evidence>
<gene>
    <name evidence="3" type="ORF">FB458_2956</name>
</gene>
<evidence type="ECO:0000313" key="4">
    <source>
        <dbReference type="Proteomes" id="UP000317893"/>
    </source>
</evidence>
<dbReference type="NCBIfam" id="NF009150">
    <property type="entry name" value="PRK12497.1-3"/>
    <property type="match status" value="1"/>
</dbReference>
<dbReference type="CDD" id="cd20736">
    <property type="entry name" value="PoNe_Nuclease"/>
    <property type="match status" value="1"/>
</dbReference>
<name>A0A542E3C1_9MICO</name>
<dbReference type="InterPro" id="IPR003509">
    <property type="entry name" value="UPF0102_YraN-like"/>
</dbReference>
<keyword evidence="3" id="KW-0255">Endonuclease</keyword>
<evidence type="ECO:0000313" key="3">
    <source>
        <dbReference type="EMBL" id="TQJ09840.1"/>
    </source>
</evidence>
<dbReference type="Pfam" id="PF02021">
    <property type="entry name" value="UPF0102"/>
    <property type="match status" value="1"/>
</dbReference>
<dbReference type="PANTHER" id="PTHR34039">
    <property type="entry name" value="UPF0102 PROTEIN YRAN"/>
    <property type="match status" value="1"/>
</dbReference>
<dbReference type="GO" id="GO:0004519">
    <property type="term" value="F:endonuclease activity"/>
    <property type="evidence" value="ECO:0007669"/>
    <property type="project" value="UniProtKB-KW"/>
</dbReference>
<protein>
    <recommendedName>
        <fullName evidence="2">UPF0102 protein FB458_2956</fullName>
    </recommendedName>
</protein>
<proteinExistence type="inferred from homology"/>
<dbReference type="OrthoDB" id="9794876at2"/>
<comment type="caution">
    <text evidence="3">The sequence shown here is derived from an EMBL/GenBank/DDBJ whole genome shotgun (WGS) entry which is preliminary data.</text>
</comment>
<dbReference type="GO" id="GO:0003676">
    <property type="term" value="F:nucleic acid binding"/>
    <property type="evidence" value="ECO:0007669"/>
    <property type="project" value="InterPro"/>
</dbReference>
<dbReference type="Proteomes" id="UP000317893">
    <property type="component" value="Unassembled WGS sequence"/>
</dbReference>
<dbReference type="RefSeq" id="WP_141849143.1">
    <property type="nucleotide sequence ID" value="NZ_BAAAPR010000007.1"/>
</dbReference>
<dbReference type="SUPFAM" id="SSF52980">
    <property type="entry name" value="Restriction endonuclease-like"/>
    <property type="match status" value="1"/>
</dbReference>
<dbReference type="EMBL" id="VFMN01000001">
    <property type="protein sequence ID" value="TQJ09840.1"/>
    <property type="molecule type" value="Genomic_DNA"/>
</dbReference>
<organism evidence="3 4">
    <name type="scientific">Lapillicoccus jejuensis</name>
    <dbReference type="NCBI Taxonomy" id="402171"/>
    <lineage>
        <taxon>Bacteria</taxon>
        <taxon>Bacillati</taxon>
        <taxon>Actinomycetota</taxon>
        <taxon>Actinomycetes</taxon>
        <taxon>Micrococcales</taxon>
        <taxon>Intrasporangiaceae</taxon>
        <taxon>Lapillicoccus</taxon>
    </lineage>
</organism>
<evidence type="ECO:0000256" key="1">
    <source>
        <dbReference type="ARBA" id="ARBA00006738"/>
    </source>
</evidence>
<dbReference type="InterPro" id="IPR011335">
    <property type="entry name" value="Restrct_endonuc-II-like"/>
</dbReference>
<reference evidence="3 4" key="1">
    <citation type="submission" date="2019-06" db="EMBL/GenBank/DDBJ databases">
        <title>Sequencing the genomes of 1000 actinobacteria strains.</title>
        <authorList>
            <person name="Klenk H.-P."/>
        </authorList>
    </citation>
    <scope>NUCLEOTIDE SEQUENCE [LARGE SCALE GENOMIC DNA]</scope>
    <source>
        <strain evidence="3 4">DSM 18607</strain>
    </source>
</reference>
<dbReference type="PANTHER" id="PTHR34039:SF1">
    <property type="entry name" value="UPF0102 PROTEIN YRAN"/>
    <property type="match status" value="1"/>
</dbReference>
<accession>A0A542E3C1</accession>
<keyword evidence="3" id="KW-0540">Nuclease</keyword>
<comment type="similarity">
    <text evidence="1 2">Belongs to the UPF0102 family.</text>
</comment>
<dbReference type="InterPro" id="IPR011856">
    <property type="entry name" value="tRNA_endonuc-like_dom_sf"/>
</dbReference>
<keyword evidence="4" id="KW-1185">Reference proteome</keyword>
<dbReference type="HAMAP" id="MF_00048">
    <property type="entry name" value="UPF0102"/>
    <property type="match status" value="1"/>
</dbReference>
<dbReference type="Gene3D" id="3.40.1350.10">
    <property type="match status" value="1"/>
</dbReference>
<dbReference type="NCBIfam" id="NF009154">
    <property type="entry name" value="PRK12497.3-3"/>
    <property type="match status" value="1"/>
</dbReference>